<keyword evidence="5 7" id="KW-0472">Membrane</keyword>
<feature type="compositionally biased region" description="Polar residues" evidence="6">
    <location>
        <begin position="140"/>
        <end position="151"/>
    </location>
</feature>
<evidence type="ECO:0000259" key="8">
    <source>
        <dbReference type="Pfam" id="PF04138"/>
    </source>
</evidence>
<dbReference type="GO" id="GO:0000271">
    <property type="term" value="P:polysaccharide biosynthetic process"/>
    <property type="evidence" value="ECO:0007669"/>
    <property type="project" value="InterPro"/>
</dbReference>
<feature type="transmembrane region" description="Helical" evidence="7">
    <location>
        <begin position="96"/>
        <end position="116"/>
    </location>
</feature>
<organism evidence="9 10">
    <name type="scientific">Rhodoblastus acidophilus</name>
    <name type="common">Rhodopseudomonas acidophila</name>
    <dbReference type="NCBI Taxonomy" id="1074"/>
    <lineage>
        <taxon>Bacteria</taxon>
        <taxon>Pseudomonadati</taxon>
        <taxon>Pseudomonadota</taxon>
        <taxon>Alphaproteobacteria</taxon>
        <taxon>Hyphomicrobiales</taxon>
        <taxon>Rhodoblastaceae</taxon>
        <taxon>Rhodoblastus</taxon>
    </lineage>
</organism>
<keyword evidence="4 7" id="KW-1133">Transmembrane helix</keyword>
<dbReference type="InterPro" id="IPR051401">
    <property type="entry name" value="GtrA_CellWall_Glycosyl"/>
</dbReference>
<dbReference type="GO" id="GO:0005886">
    <property type="term" value="C:plasma membrane"/>
    <property type="evidence" value="ECO:0007669"/>
    <property type="project" value="TreeGrafter"/>
</dbReference>
<comment type="caution">
    <text evidence="9">The sequence shown here is derived from an EMBL/GenBank/DDBJ whole genome shotgun (WGS) entry which is preliminary data.</text>
</comment>
<dbReference type="OrthoDB" id="5422757at2"/>
<evidence type="ECO:0000313" key="10">
    <source>
        <dbReference type="Proteomes" id="UP000439113"/>
    </source>
</evidence>
<evidence type="ECO:0000256" key="2">
    <source>
        <dbReference type="ARBA" id="ARBA00009399"/>
    </source>
</evidence>
<dbReference type="PANTHER" id="PTHR38459:SF1">
    <property type="entry name" value="PROPHAGE BACTOPRENOL-LINKED GLUCOSE TRANSLOCASE HOMOLOG"/>
    <property type="match status" value="1"/>
</dbReference>
<dbReference type="AlphaFoldDB" id="A0A6N8DR51"/>
<feature type="transmembrane region" description="Helical" evidence="7">
    <location>
        <begin position="33"/>
        <end position="52"/>
    </location>
</feature>
<name>A0A6N8DR51_RHOAC</name>
<gene>
    <name evidence="9" type="ORF">GJ654_15055</name>
</gene>
<sequence length="151" mass="16601">MLRRQISSFLVVGGIATSAHYAVMIGLRELAHAPVIPSALTGYVVGGVTNYILNRRHTFETDRTHAEAGWRFALVAAAGFFMTWALMALLTSKLGVPYILAQMFTTGLILVINFIVHRMWTFKAFSSEVDAGSREDNALKQKSQAAPQESL</sequence>
<protein>
    <submittedName>
        <fullName evidence="9">GtrA family protein</fullName>
    </submittedName>
</protein>
<dbReference type="PANTHER" id="PTHR38459">
    <property type="entry name" value="PROPHAGE BACTOPRENOL-LINKED GLUCOSE TRANSLOCASE HOMOLOG"/>
    <property type="match status" value="1"/>
</dbReference>
<dbReference type="InterPro" id="IPR007267">
    <property type="entry name" value="GtrA_DPMS_TM"/>
</dbReference>
<dbReference type="Proteomes" id="UP000439113">
    <property type="component" value="Unassembled WGS sequence"/>
</dbReference>
<comment type="subcellular location">
    <subcellularLocation>
        <location evidence="1">Membrane</location>
        <topology evidence="1">Multi-pass membrane protein</topology>
    </subcellularLocation>
</comment>
<reference evidence="9 10" key="1">
    <citation type="submission" date="2019-11" db="EMBL/GenBank/DDBJ databases">
        <title>Whole-genome sequence of a Rhodoblastus acidophilus DSM 142.</title>
        <authorList>
            <person name="Kyndt J.A."/>
            <person name="Meyer T.E."/>
        </authorList>
    </citation>
    <scope>NUCLEOTIDE SEQUENCE [LARGE SCALE GENOMIC DNA]</scope>
    <source>
        <strain evidence="9 10">DSM 142</strain>
    </source>
</reference>
<dbReference type="Pfam" id="PF04138">
    <property type="entry name" value="GtrA_DPMS_TM"/>
    <property type="match status" value="1"/>
</dbReference>
<proteinExistence type="inferred from homology"/>
<dbReference type="EMBL" id="WNKS01000015">
    <property type="protein sequence ID" value="MTV32306.1"/>
    <property type="molecule type" value="Genomic_DNA"/>
</dbReference>
<feature type="region of interest" description="Disordered" evidence="6">
    <location>
        <begin position="132"/>
        <end position="151"/>
    </location>
</feature>
<evidence type="ECO:0000256" key="7">
    <source>
        <dbReference type="SAM" id="Phobius"/>
    </source>
</evidence>
<evidence type="ECO:0000256" key="5">
    <source>
        <dbReference type="ARBA" id="ARBA00023136"/>
    </source>
</evidence>
<accession>A0A6N8DR51</accession>
<feature type="transmembrane region" description="Helical" evidence="7">
    <location>
        <begin position="7"/>
        <end position="27"/>
    </location>
</feature>
<keyword evidence="3 7" id="KW-0812">Transmembrane</keyword>
<evidence type="ECO:0000256" key="3">
    <source>
        <dbReference type="ARBA" id="ARBA00022692"/>
    </source>
</evidence>
<comment type="similarity">
    <text evidence="2">Belongs to the GtrA family.</text>
</comment>
<evidence type="ECO:0000256" key="4">
    <source>
        <dbReference type="ARBA" id="ARBA00022989"/>
    </source>
</evidence>
<evidence type="ECO:0000256" key="6">
    <source>
        <dbReference type="SAM" id="MobiDB-lite"/>
    </source>
</evidence>
<feature type="domain" description="GtrA/DPMS transmembrane" evidence="8">
    <location>
        <begin position="9"/>
        <end position="122"/>
    </location>
</feature>
<dbReference type="RefSeq" id="WP_155446996.1">
    <property type="nucleotide sequence ID" value="NZ_JAOQNR010000007.1"/>
</dbReference>
<evidence type="ECO:0000256" key="1">
    <source>
        <dbReference type="ARBA" id="ARBA00004141"/>
    </source>
</evidence>
<evidence type="ECO:0000313" key="9">
    <source>
        <dbReference type="EMBL" id="MTV32306.1"/>
    </source>
</evidence>
<feature type="transmembrane region" description="Helical" evidence="7">
    <location>
        <begin position="72"/>
        <end position="90"/>
    </location>
</feature>